<gene>
    <name evidence="2" type="ORF">ROE7235_00808</name>
</gene>
<feature type="transmembrane region" description="Helical" evidence="1">
    <location>
        <begin position="90"/>
        <end position="108"/>
    </location>
</feature>
<keyword evidence="1" id="KW-0812">Transmembrane</keyword>
<sequence length="110" mass="11844">MTLSDAQIWLVIICLGAGSFLLRLSFLGIIGSRDLPEWLLRHLRYTAVAVMPGMITPMILFPTATGGQFDMVRIGAAVATIAISLWTRNATLTIFGGAGVLFALHFLLPA</sequence>
<evidence type="ECO:0000313" key="3">
    <source>
        <dbReference type="Proteomes" id="UP000272908"/>
    </source>
</evidence>
<dbReference type="InterPro" id="IPR008407">
    <property type="entry name" value="Brnchd-chn_aa_trnsp_AzlD"/>
</dbReference>
<keyword evidence="1" id="KW-0472">Membrane</keyword>
<evidence type="ECO:0000313" key="2">
    <source>
        <dbReference type="EMBL" id="SUZ31076.1"/>
    </source>
</evidence>
<feature type="transmembrane region" description="Helical" evidence="1">
    <location>
        <begin position="42"/>
        <end position="61"/>
    </location>
</feature>
<feature type="transmembrane region" description="Helical" evidence="1">
    <location>
        <begin position="6"/>
        <end position="30"/>
    </location>
</feature>
<dbReference type="OrthoDB" id="6119856at2"/>
<keyword evidence="1" id="KW-1133">Transmembrane helix</keyword>
<dbReference type="AlphaFoldDB" id="A0A3B0MSZ6"/>
<dbReference type="RefSeq" id="WP_121093361.1">
    <property type="nucleotide sequence ID" value="NZ_UIHC01000005.1"/>
</dbReference>
<evidence type="ECO:0000256" key="1">
    <source>
        <dbReference type="SAM" id="Phobius"/>
    </source>
</evidence>
<evidence type="ECO:0008006" key="4">
    <source>
        <dbReference type="Google" id="ProtNLM"/>
    </source>
</evidence>
<dbReference type="Pfam" id="PF05437">
    <property type="entry name" value="AzlD"/>
    <property type="match status" value="1"/>
</dbReference>
<proteinExistence type="predicted"/>
<dbReference type="EMBL" id="UIHC01000005">
    <property type="protein sequence ID" value="SUZ31076.1"/>
    <property type="molecule type" value="Genomic_DNA"/>
</dbReference>
<keyword evidence="3" id="KW-1185">Reference proteome</keyword>
<organism evidence="2 3">
    <name type="scientific">Roseinatronobacter ekhonensis</name>
    <dbReference type="NCBI Taxonomy" id="254356"/>
    <lineage>
        <taxon>Bacteria</taxon>
        <taxon>Pseudomonadati</taxon>
        <taxon>Pseudomonadota</taxon>
        <taxon>Alphaproteobacteria</taxon>
        <taxon>Rhodobacterales</taxon>
        <taxon>Paracoccaceae</taxon>
        <taxon>Roseinatronobacter</taxon>
    </lineage>
</organism>
<dbReference type="Proteomes" id="UP000272908">
    <property type="component" value="Unassembled WGS sequence"/>
</dbReference>
<name>A0A3B0MSZ6_9RHOB</name>
<protein>
    <recommendedName>
        <fullName evidence="4">Branched-chain amino acid transport protein (AzlD)</fullName>
    </recommendedName>
</protein>
<accession>A0A3B0MSZ6</accession>
<reference evidence="3" key="1">
    <citation type="submission" date="2018-08" db="EMBL/GenBank/DDBJ databases">
        <authorList>
            <person name="Rodrigo-Torres L."/>
            <person name="Arahal R. D."/>
            <person name="Lucena T."/>
        </authorList>
    </citation>
    <scope>NUCLEOTIDE SEQUENCE [LARGE SCALE GENOMIC DNA]</scope>
    <source>
        <strain evidence="3">CECT 7235</strain>
    </source>
</reference>